<proteinExistence type="predicted"/>
<reference evidence="2" key="1">
    <citation type="submission" date="2021-07" db="EMBL/GenBank/DDBJ databases">
        <authorList>
            <person name="Durling M."/>
        </authorList>
    </citation>
    <scope>NUCLEOTIDE SEQUENCE</scope>
</reference>
<keyword evidence="3" id="KW-1185">Reference proteome</keyword>
<protein>
    <submittedName>
        <fullName evidence="2">Uncharacterized protein</fullName>
    </submittedName>
</protein>
<evidence type="ECO:0000313" key="2">
    <source>
        <dbReference type="EMBL" id="CAG8962275.1"/>
    </source>
</evidence>
<dbReference type="EMBL" id="CAJVRL010000127">
    <property type="protein sequence ID" value="CAG8962275.1"/>
    <property type="molecule type" value="Genomic_DNA"/>
</dbReference>
<feature type="region of interest" description="Disordered" evidence="1">
    <location>
        <begin position="255"/>
        <end position="280"/>
    </location>
</feature>
<evidence type="ECO:0000256" key="1">
    <source>
        <dbReference type="SAM" id="MobiDB-lite"/>
    </source>
</evidence>
<accession>A0A9N9L8B4</accession>
<evidence type="ECO:0000313" key="3">
    <source>
        <dbReference type="Proteomes" id="UP000696280"/>
    </source>
</evidence>
<gene>
    <name evidence="2" type="ORF">HYFRA_00005330</name>
</gene>
<organism evidence="2 3">
    <name type="scientific">Hymenoscyphus fraxineus</name>
    <dbReference type="NCBI Taxonomy" id="746836"/>
    <lineage>
        <taxon>Eukaryota</taxon>
        <taxon>Fungi</taxon>
        <taxon>Dikarya</taxon>
        <taxon>Ascomycota</taxon>
        <taxon>Pezizomycotina</taxon>
        <taxon>Leotiomycetes</taxon>
        <taxon>Helotiales</taxon>
        <taxon>Helotiaceae</taxon>
        <taxon>Hymenoscyphus</taxon>
    </lineage>
</organism>
<dbReference type="AlphaFoldDB" id="A0A9N9L8B4"/>
<name>A0A9N9L8B4_9HELO</name>
<dbReference type="Proteomes" id="UP000696280">
    <property type="component" value="Unassembled WGS sequence"/>
</dbReference>
<comment type="caution">
    <text evidence="2">The sequence shown here is derived from an EMBL/GenBank/DDBJ whole genome shotgun (WGS) entry which is preliminary data.</text>
</comment>
<sequence>MKISLLFTGPGTVIANSWGDPLRMEIWGRAARACSWFGGGALVGGPEWGMLSRKLQLQEPEQGRRAHTHRHNQIEVASMDWNDGQVQERESKSRDLLVSHCPLPTAHYSLARHWPHCNRCQHGQVFCGTRRAEKLVSYAGASGAGCPSFCHGYGMETASWRPRCERVGLGVGVGVSINTSICPREGKNVVRVPASTLTSSLLTRSLLDILTSGPQHCFGSNGPYLGFLISLSQTLTPRQIASSRVSPVACTNLRSQRNLSPKQGPQQRSGTTTSFLPPETESQTAADQLHIVIIVLGPTAVSFLAAAYRSYHPIEGKGSIASPSLEKRKRSDCINYS</sequence>